<evidence type="ECO:0000256" key="1">
    <source>
        <dbReference type="SAM" id="Phobius"/>
    </source>
</evidence>
<reference evidence="4" key="1">
    <citation type="submission" date="2014-01" db="EMBL/GenBank/DDBJ databases">
        <title>The Genome Sequence of Anopheles melas CM1001059_A (V2).</title>
        <authorList>
            <consortium name="The Broad Institute Genomics Platform"/>
            <person name="Neafsey D.E."/>
            <person name="Besansky N."/>
            <person name="Howell P."/>
            <person name="Walton C."/>
            <person name="Young S.K."/>
            <person name="Zeng Q."/>
            <person name="Gargeya S."/>
            <person name="Fitzgerald M."/>
            <person name="Haas B."/>
            <person name="Abouelleil A."/>
            <person name="Allen A.W."/>
            <person name="Alvarado L."/>
            <person name="Arachchi H.M."/>
            <person name="Berlin A.M."/>
            <person name="Chapman S.B."/>
            <person name="Gainer-Dewar J."/>
            <person name="Goldberg J."/>
            <person name="Griggs A."/>
            <person name="Gujja S."/>
            <person name="Hansen M."/>
            <person name="Howarth C."/>
            <person name="Imamovic A."/>
            <person name="Ireland A."/>
            <person name="Larimer J."/>
            <person name="McCowan C."/>
            <person name="Murphy C."/>
            <person name="Pearson M."/>
            <person name="Poon T.W."/>
            <person name="Priest M."/>
            <person name="Roberts A."/>
            <person name="Saif S."/>
            <person name="Shea T."/>
            <person name="Sisk P."/>
            <person name="Sykes S."/>
            <person name="Wortman J."/>
            <person name="Nusbaum C."/>
            <person name="Birren B."/>
        </authorList>
    </citation>
    <scope>NUCLEOTIDE SEQUENCE [LARGE SCALE GENOMIC DNA]</scope>
    <source>
        <strain evidence="4">CM1001059</strain>
    </source>
</reference>
<evidence type="ECO:0008006" key="5">
    <source>
        <dbReference type="Google" id="ProtNLM"/>
    </source>
</evidence>
<keyword evidence="1" id="KW-1133">Transmembrane helix</keyword>
<accession>A0A182TH63</accession>
<organism evidence="3 4">
    <name type="scientific">Anopheles melas</name>
    <dbReference type="NCBI Taxonomy" id="34690"/>
    <lineage>
        <taxon>Eukaryota</taxon>
        <taxon>Metazoa</taxon>
        <taxon>Ecdysozoa</taxon>
        <taxon>Arthropoda</taxon>
        <taxon>Hexapoda</taxon>
        <taxon>Insecta</taxon>
        <taxon>Pterygota</taxon>
        <taxon>Neoptera</taxon>
        <taxon>Endopterygota</taxon>
        <taxon>Diptera</taxon>
        <taxon>Nematocera</taxon>
        <taxon>Culicoidea</taxon>
        <taxon>Culicidae</taxon>
        <taxon>Anophelinae</taxon>
        <taxon>Anopheles</taxon>
    </lineage>
</organism>
<dbReference type="AlphaFoldDB" id="A0A182TH63"/>
<keyword evidence="1" id="KW-0812">Transmembrane</keyword>
<keyword evidence="2" id="KW-0732">Signal</keyword>
<protein>
    <recommendedName>
        <fullName evidence="5">Secreted protein</fullName>
    </recommendedName>
</protein>
<dbReference type="Proteomes" id="UP000075902">
    <property type="component" value="Unassembled WGS sequence"/>
</dbReference>
<evidence type="ECO:0000313" key="4">
    <source>
        <dbReference type="Proteomes" id="UP000075902"/>
    </source>
</evidence>
<sequence>MMPPPLPSAIKLMMMVMMVMVMLTVTMVATELQGQTVGYPRGIQSIAGNTGLRVMMMMMMMMIIIVLGHHVLFGIDPIQHRVHVPLQPRQQFRIAPHQLRAAHVQRHQLLQRHQRFVVRARPEVVVPGHPAVRLYRQLVHQRAQHAREHEQRVLQCLIGRLGALQMEQRHRVRVGHVRQLGQIVRCVPLLVQRHQPVVLLRPDRVVVDDQDHGQRVVHRIERQYQLGDLERRPRAGPRLQMLPVFEQRDEEGPILLPPVVQPAVALRQAEHRVKGRLEGEQRVLDQLRRHRVIVRHLAQLAQLNERVHVVRVLVDDAYDVLRVHALDRVEELLLHLPVRGAVLERKVDDVLVEDGLRPGGGRRHARFRRLHQVHVDA</sequence>
<feature type="signal peptide" evidence="2">
    <location>
        <begin position="1"/>
        <end position="29"/>
    </location>
</feature>
<name>A0A182TH63_9DIPT</name>
<dbReference type="EnsemblMetazoa" id="AMEC002238-RA">
    <property type="protein sequence ID" value="AMEC002238-PA"/>
    <property type="gene ID" value="AMEC002238"/>
</dbReference>
<evidence type="ECO:0000256" key="2">
    <source>
        <dbReference type="SAM" id="SignalP"/>
    </source>
</evidence>
<keyword evidence="1" id="KW-0472">Membrane</keyword>
<keyword evidence="4" id="KW-1185">Reference proteome</keyword>
<reference evidence="3" key="2">
    <citation type="submission" date="2020-05" db="UniProtKB">
        <authorList>
            <consortium name="EnsemblMetazoa"/>
        </authorList>
    </citation>
    <scope>IDENTIFICATION</scope>
    <source>
        <strain evidence="3">CM1001059</strain>
    </source>
</reference>
<feature type="chain" id="PRO_5008136830" description="Secreted protein" evidence="2">
    <location>
        <begin position="30"/>
        <end position="377"/>
    </location>
</feature>
<proteinExistence type="predicted"/>
<evidence type="ECO:0000313" key="3">
    <source>
        <dbReference type="EnsemblMetazoa" id="AMEC002238-PA"/>
    </source>
</evidence>
<feature type="transmembrane region" description="Helical" evidence="1">
    <location>
        <begin position="50"/>
        <end position="73"/>
    </location>
</feature>
<dbReference type="VEuPathDB" id="VectorBase:AMEC002238"/>